<proteinExistence type="predicted"/>
<dbReference type="SUPFAM" id="SSF56801">
    <property type="entry name" value="Acetyl-CoA synthetase-like"/>
    <property type="match status" value="1"/>
</dbReference>
<dbReference type="PANTHER" id="PTHR42921:SF1">
    <property type="entry name" value="ACETOACETYL-COA SYNTHETASE"/>
    <property type="match status" value="1"/>
</dbReference>
<name>N1UEU6_9LEPT</name>
<feature type="non-terminal residue" evidence="1">
    <location>
        <position position="1"/>
    </location>
</feature>
<evidence type="ECO:0000313" key="2">
    <source>
        <dbReference type="Proteomes" id="UP000012249"/>
    </source>
</evidence>
<dbReference type="PANTHER" id="PTHR42921">
    <property type="entry name" value="ACETOACETYL-COA SYNTHETASE"/>
    <property type="match status" value="1"/>
</dbReference>
<dbReference type="EMBL" id="AHMI02000154">
    <property type="protein sequence ID" value="EMY14550.1"/>
    <property type="molecule type" value="Genomic_DNA"/>
</dbReference>
<sequence>IQTLKKEIKEKISPRHVPSKILAVADIPYTINMKKVEIAVKRTVQGESVTNKEALSNPESLEYYKNLSELAED</sequence>
<gene>
    <name evidence="1" type="ORF">LEP1GSC043_2456</name>
</gene>
<evidence type="ECO:0008006" key="3">
    <source>
        <dbReference type="Google" id="ProtNLM"/>
    </source>
</evidence>
<dbReference type="Proteomes" id="UP000012249">
    <property type="component" value="Unassembled WGS sequence"/>
</dbReference>
<comment type="caution">
    <text evidence="1">The sequence shown here is derived from an EMBL/GenBank/DDBJ whole genome shotgun (WGS) entry which is preliminary data.</text>
</comment>
<reference evidence="1 2" key="1">
    <citation type="submission" date="2013-02" db="EMBL/GenBank/DDBJ databases">
        <authorList>
            <person name="Harkins D.M."/>
            <person name="Durkin A.S."/>
            <person name="Brinkac L.M."/>
            <person name="Haft D.H."/>
            <person name="Selengut J.D."/>
            <person name="Sanka R."/>
            <person name="DePew J."/>
            <person name="Purushe J."/>
            <person name="Haake D.A."/>
            <person name="Matsunaga J."/>
            <person name="Vinetz J.M."/>
            <person name="Sutton G.G."/>
            <person name="Nierman W.C."/>
            <person name="Fouts D.E."/>
        </authorList>
    </citation>
    <scope>NUCLEOTIDE SEQUENCE [LARGE SCALE GENOMIC DNA]</scope>
    <source>
        <strain evidence="1 2">Ecochallenge</strain>
    </source>
</reference>
<evidence type="ECO:0000313" key="1">
    <source>
        <dbReference type="EMBL" id="EMY14550.1"/>
    </source>
</evidence>
<dbReference type="AlphaFoldDB" id="N1UEU6"/>
<dbReference type="GO" id="GO:0030729">
    <property type="term" value="F:acetoacetate-CoA ligase activity"/>
    <property type="evidence" value="ECO:0007669"/>
    <property type="project" value="TreeGrafter"/>
</dbReference>
<protein>
    <recommendedName>
        <fullName evidence="3">Acetoacetate--CoA ligase</fullName>
    </recommendedName>
</protein>
<organism evidence="1 2">
    <name type="scientific">Leptospira weilii str. Ecochallenge</name>
    <dbReference type="NCBI Taxonomy" id="1049986"/>
    <lineage>
        <taxon>Bacteria</taxon>
        <taxon>Pseudomonadati</taxon>
        <taxon>Spirochaetota</taxon>
        <taxon>Spirochaetia</taxon>
        <taxon>Leptospirales</taxon>
        <taxon>Leptospiraceae</taxon>
        <taxon>Leptospira</taxon>
    </lineage>
</organism>
<accession>N1UEU6</accession>